<feature type="transmembrane region" description="Helical" evidence="6">
    <location>
        <begin position="6"/>
        <end position="25"/>
    </location>
</feature>
<evidence type="ECO:0000256" key="4">
    <source>
        <dbReference type="ARBA" id="ARBA00022989"/>
    </source>
</evidence>
<evidence type="ECO:0000256" key="6">
    <source>
        <dbReference type="SAM" id="Phobius"/>
    </source>
</evidence>
<feature type="domain" description="Type II secretion system protein GspF" evidence="7">
    <location>
        <begin position="121"/>
        <end position="244"/>
    </location>
</feature>
<comment type="subcellular location">
    <subcellularLocation>
        <location evidence="1">Cell membrane</location>
        <topology evidence="1">Multi-pass membrane protein</topology>
    </subcellularLocation>
</comment>
<evidence type="ECO:0000256" key="2">
    <source>
        <dbReference type="ARBA" id="ARBA00022475"/>
    </source>
</evidence>
<evidence type="ECO:0000256" key="3">
    <source>
        <dbReference type="ARBA" id="ARBA00022692"/>
    </source>
</evidence>
<dbReference type="InterPro" id="IPR018076">
    <property type="entry name" value="T2SS_GspF_dom"/>
</dbReference>
<feature type="transmembrane region" description="Helical" evidence="6">
    <location>
        <begin position="82"/>
        <end position="101"/>
    </location>
</feature>
<feature type="transmembrane region" description="Helical" evidence="6">
    <location>
        <begin position="227"/>
        <end position="246"/>
    </location>
</feature>
<sequence>MKGMILLASVLCGMGFITLCGYLLLQRSPELVGKVMAKLQASGRRTLNLSEFQAQHAVAFASGHAFLVALCGGIGWLISGNLIGGVVAAVVLYLLPARWFAWQRKKRRQQIESELPDALLFIASALRAGSALSVAIQVLVRDQVGPLGQEFGLVLKEQRLGVSFDDAIQKMSQRLGIPDFVLVVVALRVSKEVGGNLSEPLQVLAETLRRKAILEGRIKALTAQGRIQGLVMTLFPLLLMGVLYLMQPTMGLLFSTTIGWIVLTVIAIMLLLGYAMIRKIVAIDI</sequence>
<evidence type="ECO:0000259" key="7">
    <source>
        <dbReference type="Pfam" id="PF00482"/>
    </source>
</evidence>
<evidence type="ECO:0000256" key="5">
    <source>
        <dbReference type="ARBA" id="ARBA00023136"/>
    </source>
</evidence>
<dbReference type="Pfam" id="PF00482">
    <property type="entry name" value="T2SSF"/>
    <property type="match status" value="1"/>
</dbReference>
<proteinExistence type="predicted"/>
<keyword evidence="3 6" id="KW-0812">Transmembrane</keyword>
<feature type="transmembrane region" description="Helical" evidence="6">
    <location>
        <begin position="258"/>
        <end position="277"/>
    </location>
</feature>
<dbReference type="InterPro" id="IPR042094">
    <property type="entry name" value="T2SS_GspF_sf"/>
</dbReference>
<dbReference type="Gene3D" id="1.20.81.30">
    <property type="entry name" value="Type II secretion system (T2SS), domain F"/>
    <property type="match status" value="1"/>
</dbReference>
<evidence type="ECO:0000256" key="1">
    <source>
        <dbReference type="ARBA" id="ARBA00004651"/>
    </source>
</evidence>
<dbReference type="GO" id="GO:0005886">
    <property type="term" value="C:plasma membrane"/>
    <property type="evidence" value="ECO:0007669"/>
    <property type="project" value="UniProtKB-SubCell"/>
</dbReference>
<evidence type="ECO:0000313" key="8">
    <source>
        <dbReference type="EMBL" id="CAA2101109.1"/>
    </source>
</evidence>
<keyword evidence="5 6" id="KW-0472">Membrane</keyword>
<keyword evidence="2" id="KW-1003">Cell membrane</keyword>
<protein>
    <recommendedName>
        <fullName evidence="7">Type II secretion system protein GspF domain-containing protein</fullName>
    </recommendedName>
</protein>
<keyword evidence="4 6" id="KW-1133">Transmembrane helix</keyword>
<dbReference type="EMBL" id="LR743507">
    <property type="protein sequence ID" value="CAA2101109.1"/>
    <property type="molecule type" value="Genomic_DNA"/>
</dbReference>
<accession>A0A679IMK1</accession>
<feature type="transmembrane region" description="Helical" evidence="6">
    <location>
        <begin position="57"/>
        <end position="76"/>
    </location>
</feature>
<gene>
    <name evidence="8" type="ORF">VVAX_01080</name>
</gene>
<dbReference type="PANTHER" id="PTHR35007:SF1">
    <property type="entry name" value="PILUS ASSEMBLY PROTEIN"/>
    <property type="match status" value="1"/>
</dbReference>
<dbReference type="RefSeq" id="WP_339088795.1">
    <property type="nucleotide sequence ID" value="NZ_LR743507.1"/>
</dbReference>
<dbReference type="PANTHER" id="PTHR35007">
    <property type="entry name" value="INTEGRAL MEMBRANE PROTEIN-RELATED"/>
    <property type="match status" value="1"/>
</dbReference>
<organism evidence="8">
    <name type="scientific">Variovorax paradoxus</name>
    <dbReference type="NCBI Taxonomy" id="34073"/>
    <lineage>
        <taxon>Bacteria</taxon>
        <taxon>Pseudomonadati</taxon>
        <taxon>Pseudomonadota</taxon>
        <taxon>Betaproteobacteria</taxon>
        <taxon>Burkholderiales</taxon>
        <taxon>Comamonadaceae</taxon>
        <taxon>Variovorax</taxon>
    </lineage>
</organism>
<dbReference type="AlphaFoldDB" id="A0A679IMK1"/>
<reference evidence="8" key="1">
    <citation type="submission" date="2019-12" db="EMBL/GenBank/DDBJ databases">
        <authorList>
            <person name="Cremers G."/>
        </authorList>
    </citation>
    <scope>NUCLEOTIDE SEQUENCE</scope>
    <source>
        <strain evidence="8">Vvax</strain>
    </source>
</reference>
<name>A0A679IMK1_VARPD</name>